<feature type="domain" description="Hedgehog/Intein (Hint)" evidence="1">
    <location>
        <begin position="147"/>
        <end position="278"/>
    </location>
</feature>
<dbReference type="EMBL" id="WMIE01000001">
    <property type="protein sequence ID" value="MTH76282.1"/>
    <property type="molecule type" value="Genomic_DNA"/>
</dbReference>
<dbReference type="Gene3D" id="2.170.16.10">
    <property type="entry name" value="Hedgehog/Intein (Hint) domain"/>
    <property type="match status" value="1"/>
</dbReference>
<accession>A0A6L6J2I1</accession>
<dbReference type="OrthoDB" id="6305173at2"/>
<dbReference type="InterPro" id="IPR006141">
    <property type="entry name" value="Intein_N"/>
</dbReference>
<dbReference type="GO" id="GO:0016539">
    <property type="term" value="P:intein-mediated protein splicing"/>
    <property type="evidence" value="ECO:0007669"/>
    <property type="project" value="InterPro"/>
</dbReference>
<dbReference type="PROSITE" id="PS50817">
    <property type="entry name" value="INTEIN_N_TER"/>
    <property type="match status" value="1"/>
</dbReference>
<dbReference type="AlphaFoldDB" id="A0A6L6J2I1"/>
<dbReference type="InterPro" id="IPR036844">
    <property type="entry name" value="Hint_dom_sf"/>
</dbReference>
<evidence type="ECO:0000259" key="1">
    <source>
        <dbReference type="Pfam" id="PF13403"/>
    </source>
</evidence>
<organism evidence="2 3">
    <name type="scientific">Paracoccus aestuariivivens</name>
    <dbReference type="NCBI Taxonomy" id="1820333"/>
    <lineage>
        <taxon>Bacteria</taxon>
        <taxon>Pseudomonadati</taxon>
        <taxon>Pseudomonadota</taxon>
        <taxon>Alphaproteobacteria</taxon>
        <taxon>Rhodobacterales</taxon>
        <taxon>Paracoccaceae</taxon>
        <taxon>Paracoccus</taxon>
    </lineage>
</organism>
<comment type="caution">
    <text evidence="2">The sequence shown here is derived from an EMBL/GenBank/DDBJ whole genome shotgun (WGS) entry which is preliminary data.</text>
</comment>
<evidence type="ECO:0000313" key="3">
    <source>
        <dbReference type="Proteomes" id="UP000478183"/>
    </source>
</evidence>
<name>A0A6L6J2I1_9RHOB</name>
<dbReference type="RefSeq" id="WP_155093671.1">
    <property type="nucleotide sequence ID" value="NZ_WMIE01000001.1"/>
</dbReference>
<gene>
    <name evidence="2" type="ORF">GL286_00895</name>
</gene>
<dbReference type="InterPro" id="IPR028992">
    <property type="entry name" value="Hedgehog/Intein_dom"/>
</dbReference>
<protein>
    <recommendedName>
        <fullName evidence="1">Hedgehog/Intein (Hint) domain-containing protein</fullName>
    </recommendedName>
</protein>
<reference evidence="2 3" key="1">
    <citation type="submission" date="2019-11" db="EMBL/GenBank/DDBJ databases">
        <authorList>
            <person name="Dong K."/>
        </authorList>
    </citation>
    <scope>NUCLEOTIDE SEQUENCE [LARGE SCALE GENOMIC DNA]</scope>
    <source>
        <strain evidence="2 3">NBRC 111993</strain>
    </source>
</reference>
<dbReference type="Proteomes" id="UP000478183">
    <property type="component" value="Unassembled WGS sequence"/>
</dbReference>
<evidence type="ECO:0000313" key="2">
    <source>
        <dbReference type="EMBL" id="MTH76282.1"/>
    </source>
</evidence>
<dbReference type="Pfam" id="PF13403">
    <property type="entry name" value="Hint_2"/>
    <property type="match status" value="1"/>
</dbReference>
<keyword evidence="3" id="KW-1185">Reference proteome</keyword>
<sequence length="331" mass="36039">MPDFVIWELDSVASAGAAFDNPSSVDTGMEGTTLTFDPNAEPIMMSVVDDDNLFLDGSSSQRLDGPLTVNGVEYEDNVRVDPEYAYTIMPEGSDDPADAIEIYAIRLDGGGPIVGFAASGDIDPSQTYVFTGAYDDEPSTSYDNLFVCFAAHTLIRTKRGDLPVHMLRQGDLLQTLDNGCQPIVWIGHSIVHVTDKTAPVVFEQGVLGNEARLSVSPQHRVLVRSETGGPSLVAAKAMLGMPGVSQANARLAHYYHVLLERHELLLSEGASTESFNPGFQGWQMLGKRNQRSLSRFVTAPLRGQHVYSMARPVIRPGRWTMGPQTQLRVTA</sequence>
<proteinExistence type="predicted"/>
<dbReference type="SUPFAM" id="SSF51294">
    <property type="entry name" value="Hedgehog/intein (Hint) domain"/>
    <property type="match status" value="1"/>
</dbReference>